<dbReference type="Proteomes" id="UP000259211">
    <property type="component" value="Unassembled WGS sequence"/>
</dbReference>
<dbReference type="AlphaFoldDB" id="A0A3E2DCS6"/>
<reference evidence="3 4" key="1">
    <citation type="submission" date="2017-07" db="EMBL/GenBank/DDBJ databases">
        <authorList>
            <person name="Sun Z.S."/>
            <person name="Albrecht U."/>
            <person name="Echele G."/>
            <person name="Lee C.C."/>
        </authorList>
    </citation>
    <scope>NUCLEOTIDE SEQUENCE [LARGE SCALE GENOMIC DNA]</scope>
    <source>
        <strain evidence="3 4">P16-029</strain>
    </source>
</reference>
<evidence type="ECO:0000259" key="2">
    <source>
        <dbReference type="PROSITE" id="PS51186"/>
    </source>
</evidence>
<feature type="domain" description="N-acetyltransferase" evidence="2">
    <location>
        <begin position="24"/>
        <end position="186"/>
    </location>
</feature>
<dbReference type="EMBL" id="NOWI01000008">
    <property type="protein sequence ID" value="RFT43217.1"/>
    <property type="molecule type" value="Genomic_DNA"/>
</dbReference>
<evidence type="ECO:0000313" key="3">
    <source>
        <dbReference type="EMBL" id="RFT43217.1"/>
    </source>
</evidence>
<organism evidence="3 4">
    <name type="scientific">Cutibacterium avidum</name>
    <dbReference type="NCBI Taxonomy" id="33010"/>
    <lineage>
        <taxon>Bacteria</taxon>
        <taxon>Bacillati</taxon>
        <taxon>Actinomycetota</taxon>
        <taxon>Actinomycetes</taxon>
        <taxon>Propionibacteriales</taxon>
        <taxon>Propionibacteriaceae</taxon>
        <taxon>Cutibacterium</taxon>
    </lineage>
</organism>
<evidence type="ECO:0000313" key="4">
    <source>
        <dbReference type="Proteomes" id="UP000259211"/>
    </source>
</evidence>
<keyword evidence="3" id="KW-0808">Transferase</keyword>
<feature type="region of interest" description="Disordered" evidence="1">
    <location>
        <begin position="1"/>
        <end position="20"/>
    </location>
</feature>
<evidence type="ECO:0000256" key="1">
    <source>
        <dbReference type="SAM" id="MobiDB-lite"/>
    </source>
</evidence>
<dbReference type="SUPFAM" id="SSF55729">
    <property type="entry name" value="Acyl-CoA N-acyltransferases (Nat)"/>
    <property type="match status" value="1"/>
</dbReference>
<accession>A0A3E2DCS6</accession>
<dbReference type="RefSeq" id="WP_065672671.1">
    <property type="nucleotide sequence ID" value="NZ_JAQDJS010000001.1"/>
</dbReference>
<comment type="caution">
    <text evidence="3">The sequence shown here is derived from an EMBL/GenBank/DDBJ whole genome shotgun (WGS) entry which is preliminary data.</text>
</comment>
<dbReference type="InterPro" id="IPR000182">
    <property type="entry name" value="GNAT_dom"/>
</dbReference>
<dbReference type="InterPro" id="IPR016181">
    <property type="entry name" value="Acyl_CoA_acyltransferase"/>
</dbReference>
<name>A0A3E2DCS6_9ACTN</name>
<gene>
    <name evidence="3" type="ORF">CHT91_09840</name>
</gene>
<dbReference type="Pfam" id="PF00583">
    <property type="entry name" value="Acetyltransf_1"/>
    <property type="match status" value="1"/>
</dbReference>
<proteinExistence type="predicted"/>
<dbReference type="Gene3D" id="3.40.630.30">
    <property type="match status" value="1"/>
</dbReference>
<dbReference type="GO" id="GO:0016747">
    <property type="term" value="F:acyltransferase activity, transferring groups other than amino-acyl groups"/>
    <property type="evidence" value="ECO:0007669"/>
    <property type="project" value="InterPro"/>
</dbReference>
<protein>
    <submittedName>
        <fullName evidence="3">N-acetyltransferase</fullName>
    </submittedName>
</protein>
<sequence length="193" mass="21150">MDTSVKVDMPSRPAHDSATAPGRFVVRDAHREDLPEAAAVQAVCFREIGQGVIPDDILTEVTGPGIVHTTIEQWKQFMDDGAVFKILVDRLDMRTVGVAMARISTSPDAPTPWEVATLHVLPEARNCGASDDLLNACIGHRSAYVWLFADNARAIKFYERHGFHVDDTDGAVDDSLGGVELQRLIREDAIEAE</sequence>
<dbReference type="PROSITE" id="PS51186">
    <property type="entry name" value="GNAT"/>
    <property type="match status" value="1"/>
</dbReference>